<dbReference type="SUPFAM" id="SSF48150">
    <property type="entry name" value="DNA-glycosylase"/>
    <property type="match status" value="1"/>
</dbReference>
<dbReference type="CDD" id="cd00056">
    <property type="entry name" value="ENDO3c"/>
    <property type="match status" value="1"/>
</dbReference>
<dbReference type="Pfam" id="PF15628">
    <property type="entry name" value="RRM_DME"/>
    <property type="match status" value="1"/>
</dbReference>
<dbReference type="FunFam" id="1.10.1670.10:FF:000004">
    <property type="entry name" value="DNA glycosylase/AP lyase ROS1"/>
    <property type="match status" value="1"/>
</dbReference>
<keyword evidence="6" id="KW-0408">Iron</keyword>
<feature type="compositionally biased region" description="Polar residues" evidence="10">
    <location>
        <begin position="403"/>
        <end position="412"/>
    </location>
</feature>
<dbReference type="GO" id="GO:0035514">
    <property type="term" value="F:DNA demethylase activity"/>
    <property type="evidence" value="ECO:0007669"/>
    <property type="project" value="InterPro"/>
</dbReference>
<dbReference type="InterPro" id="IPR003651">
    <property type="entry name" value="Endonuclease3_FeS-loop_motif"/>
</dbReference>
<feature type="compositionally biased region" description="Polar residues" evidence="10">
    <location>
        <begin position="885"/>
        <end position="906"/>
    </location>
</feature>
<feature type="compositionally biased region" description="Basic residues" evidence="10">
    <location>
        <begin position="355"/>
        <end position="368"/>
    </location>
</feature>
<dbReference type="Gene3D" id="1.10.340.30">
    <property type="entry name" value="Hypothetical protein, domain 2"/>
    <property type="match status" value="1"/>
</dbReference>
<dbReference type="EnsemblPlants" id="Kaladp0011s0614.2.v1.1">
    <property type="protein sequence ID" value="Kaladp0011s0614.2.v1.1"/>
    <property type="gene ID" value="Kaladp0011s0614.v1.1"/>
</dbReference>
<evidence type="ECO:0000256" key="5">
    <source>
        <dbReference type="ARBA" id="ARBA00022723"/>
    </source>
</evidence>
<evidence type="ECO:0000256" key="7">
    <source>
        <dbReference type="ARBA" id="ARBA00023014"/>
    </source>
</evidence>
<evidence type="ECO:0000256" key="2">
    <source>
        <dbReference type="ARBA" id="ARBA00004123"/>
    </source>
</evidence>
<dbReference type="Gramene" id="Kaladp0011s0614.1.v1.1">
    <property type="protein sequence ID" value="Kaladp0011s0614.1.v1.1"/>
    <property type="gene ID" value="Kaladp0011s0614.v1.1"/>
</dbReference>
<feature type="compositionally biased region" description="Basic and acidic residues" evidence="10">
    <location>
        <begin position="369"/>
        <end position="392"/>
    </location>
</feature>
<name>A0A7N0RHF1_KALFE</name>
<evidence type="ECO:0000256" key="4">
    <source>
        <dbReference type="ARBA" id="ARBA00022485"/>
    </source>
</evidence>
<dbReference type="GO" id="GO:0046872">
    <property type="term" value="F:metal ion binding"/>
    <property type="evidence" value="ECO:0007669"/>
    <property type="project" value="UniProtKB-KW"/>
</dbReference>
<dbReference type="InterPro" id="IPR044811">
    <property type="entry name" value="DME/ROS1"/>
</dbReference>
<feature type="compositionally biased region" description="Basic residues" evidence="10">
    <location>
        <begin position="393"/>
        <end position="402"/>
    </location>
</feature>
<feature type="compositionally biased region" description="Basic residues" evidence="10">
    <location>
        <begin position="950"/>
        <end position="968"/>
    </location>
</feature>
<dbReference type="InterPro" id="IPR028924">
    <property type="entry name" value="Perm-CXXC"/>
</dbReference>
<evidence type="ECO:0000256" key="3">
    <source>
        <dbReference type="ARBA" id="ARBA00005646"/>
    </source>
</evidence>
<feature type="region of interest" description="Disordered" evidence="10">
    <location>
        <begin position="872"/>
        <end position="906"/>
    </location>
</feature>
<dbReference type="InterPro" id="IPR011257">
    <property type="entry name" value="DNA_glycosylase"/>
</dbReference>
<dbReference type="Proteomes" id="UP000594263">
    <property type="component" value="Unplaced"/>
</dbReference>
<dbReference type="GO" id="GO:0003677">
    <property type="term" value="F:DNA binding"/>
    <property type="evidence" value="ECO:0007669"/>
    <property type="project" value="UniProtKB-KW"/>
</dbReference>
<keyword evidence="7" id="KW-0411">Iron-sulfur</keyword>
<feature type="region of interest" description="Disordered" evidence="10">
    <location>
        <begin position="929"/>
        <end position="970"/>
    </location>
</feature>
<comment type="similarity">
    <text evidence="3">Belongs to the DNA glycosylase family. DEMETER subfamily.</text>
</comment>
<dbReference type="InterPro" id="IPR028925">
    <property type="entry name" value="RRM_DME"/>
</dbReference>
<dbReference type="GO" id="GO:0141166">
    <property type="term" value="P:chromosomal 5-methylcytosine DNA demethylation pathway"/>
    <property type="evidence" value="ECO:0007669"/>
    <property type="project" value="InterPro"/>
</dbReference>
<evidence type="ECO:0000256" key="8">
    <source>
        <dbReference type="ARBA" id="ARBA00023125"/>
    </source>
</evidence>
<reference evidence="12" key="1">
    <citation type="submission" date="2021-01" db="UniProtKB">
        <authorList>
            <consortium name="EnsemblPlants"/>
        </authorList>
    </citation>
    <scope>IDENTIFICATION</scope>
</reference>
<keyword evidence="4" id="KW-0004">4Fe-4S</keyword>
<dbReference type="PANTHER" id="PTHR46213:SF24">
    <property type="entry name" value="HHH-GPD DOMAIN-CONTAINING PROTEIN"/>
    <property type="match status" value="1"/>
</dbReference>
<feature type="region of interest" description="Disordered" evidence="10">
    <location>
        <begin position="1403"/>
        <end position="1426"/>
    </location>
</feature>
<feature type="compositionally biased region" description="Polar residues" evidence="10">
    <location>
        <begin position="1300"/>
        <end position="1330"/>
    </location>
</feature>
<dbReference type="GO" id="GO:0005634">
    <property type="term" value="C:nucleus"/>
    <property type="evidence" value="ECO:0007669"/>
    <property type="project" value="UniProtKB-SubCell"/>
</dbReference>
<feature type="compositionally biased region" description="Polar residues" evidence="10">
    <location>
        <begin position="1341"/>
        <end position="1350"/>
    </location>
</feature>
<dbReference type="GO" id="GO:0003906">
    <property type="term" value="F:DNA-(apurinic or apyrimidinic site) endonuclease activity"/>
    <property type="evidence" value="ECO:0007669"/>
    <property type="project" value="UniProtKB-ARBA"/>
</dbReference>
<accession>A0A7N0RHF1</accession>
<dbReference type="InterPro" id="IPR023170">
    <property type="entry name" value="HhH_base_excis_C"/>
</dbReference>
<keyword evidence="9" id="KW-0539">Nucleus</keyword>
<feature type="compositionally biased region" description="Polar residues" evidence="10">
    <location>
        <begin position="1406"/>
        <end position="1415"/>
    </location>
</feature>
<feature type="domain" description="HhH-GPD" evidence="11">
    <location>
        <begin position="1438"/>
        <end position="1587"/>
    </location>
</feature>
<proteinExistence type="inferred from homology"/>
<evidence type="ECO:0000256" key="9">
    <source>
        <dbReference type="ARBA" id="ARBA00023242"/>
    </source>
</evidence>
<dbReference type="Pfam" id="PF15629">
    <property type="entry name" value="Perm-CXXC"/>
    <property type="match status" value="1"/>
</dbReference>
<dbReference type="SMART" id="SM00478">
    <property type="entry name" value="ENDO3c"/>
    <property type="match status" value="1"/>
</dbReference>
<organism evidence="12 13">
    <name type="scientific">Kalanchoe fedtschenkoi</name>
    <name type="common">Lavender scallops</name>
    <name type="synonym">South American air plant</name>
    <dbReference type="NCBI Taxonomy" id="63787"/>
    <lineage>
        <taxon>Eukaryota</taxon>
        <taxon>Viridiplantae</taxon>
        <taxon>Streptophyta</taxon>
        <taxon>Embryophyta</taxon>
        <taxon>Tracheophyta</taxon>
        <taxon>Spermatophyta</taxon>
        <taxon>Magnoliopsida</taxon>
        <taxon>eudicotyledons</taxon>
        <taxon>Gunneridae</taxon>
        <taxon>Pentapetalae</taxon>
        <taxon>Saxifragales</taxon>
        <taxon>Crassulaceae</taxon>
        <taxon>Kalanchoe</taxon>
    </lineage>
</organism>
<feature type="compositionally biased region" description="Polar residues" evidence="10">
    <location>
        <begin position="1814"/>
        <end position="1829"/>
    </location>
</feature>
<dbReference type="InterPro" id="IPR003265">
    <property type="entry name" value="HhH-GPD_domain"/>
</dbReference>
<keyword evidence="13" id="KW-1185">Reference proteome</keyword>
<dbReference type="GO" id="GO:0006284">
    <property type="term" value="P:base-excision repair"/>
    <property type="evidence" value="ECO:0007669"/>
    <property type="project" value="InterPro"/>
</dbReference>
<keyword evidence="5" id="KW-0479">Metal-binding</keyword>
<evidence type="ECO:0000256" key="6">
    <source>
        <dbReference type="ARBA" id="ARBA00023004"/>
    </source>
</evidence>
<comment type="subcellular location">
    <subcellularLocation>
        <location evidence="2">Nucleus</location>
    </subcellularLocation>
</comment>
<protein>
    <recommendedName>
        <fullName evidence="11">HhH-GPD domain-containing protein</fullName>
    </recommendedName>
</protein>
<dbReference type="GO" id="GO:0051539">
    <property type="term" value="F:4 iron, 4 sulfur cluster binding"/>
    <property type="evidence" value="ECO:0007669"/>
    <property type="project" value="UniProtKB-KW"/>
</dbReference>
<feature type="compositionally biased region" description="Polar residues" evidence="10">
    <location>
        <begin position="929"/>
        <end position="938"/>
    </location>
</feature>
<feature type="region of interest" description="Disordered" evidence="10">
    <location>
        <begin position="319"/>
        <end position="423"/>
    </location>
</feature>
<sequence length="1970" mass="220923">MMNLEGYLIPEENDCPIMNHWVPATPSNTISSRGNPFPIQLQGSTMETSNWQQLLELSDDHPLGLVSSYQPVQSLDPYQQAGRNGGHMFNPNSFMALLGVDCSYGLDGPLLENQRINQVSQDYSSMHGNFSKAVDDTLGNNCSAMNPLPMASQFVAENRSFRSCQSAGQNRSSQSTQFAIEKRNFQSVNRPIIPNINDHAAFNWIDNHSAARPLLDHNESLTASACNANRDIFQIPEDRFLVHCRLEYDLNSPARAEPETSFCQTPDFFHHMPVTPKPAIKSQDSKQCELAKLPEPEGHISLVGDKQISLAENGRQQTSEFPLSIVDTSSGINSTSEKITGNEDGGQVIDLNKTPQHKTPKRRKHRPKVIREGKQKKIPKSDTPKNPKSSERSKRKYTRKNNLRTTETQPNSEKVAADDLSKVSAAKSCRRALSFEQQKMAERAENSNTQPELLHQISRRKFNLNLDNQDTDIIAGDNNFNTQSAVQMGRQNEFPPFIHPIALANILGHSTPQETTINRPQAVRPPPTRTTTFQDLLMGNFNNAGGTETIEKSNLNPYGEVLGMHMTKANTGGAQSALMCRQNELQTLKKHTSTTGNFNYSMPQQTTNSVPHAVRHPPTQATSFQELLMKNGYCAQSTVSSQIYNENQNNWRSCYSSGQGLTDAENAEQLTIQAKSTHDSLVECGKMILYRSTQPVMITSSVENQARRSKRERDLINEQHRSHCRTSINSSLSSRVINQTDGYNNSYATRQELLEAKKKRRTENMLSVEMSDAQNLDSVENNSRQLQANKGSNAHANTRPSHFNLYPWVSYATHSSHSNALIRTGRAIREVSTSSAAFDHSLKQHIPSGKPSYTSRSKSDLANGQVTPFLAPVSSSRLQPVPAKTNLTDNQQTTKKGSSTTIKQYSRPTASGLLVTHIRKATPFGDSQAITTTYTNRSSKTDDVRSSVSSRKKGNNSRPPSFRKKGHLRKQDIRDLIDDITSQMDNLKLDNMSENATVQPENAIVPYKGDGPVVVYQVKKRKPRPRVDLDRESERIWKLLMGKVGTEGFEGTDADKEKWWEEERKMFLGRANSFIARMHLVQGDRRFSRWKGSVVDSVIGVFLTQNVSDHLSSSAFMSLAARFPLSLSCSRVSCTVDDGITEDPNICIIDLKDVQNNGSKQVLSYAHSMASQDEVNTLNIGTEIVNSVEKHIRGANEETLSIESFDSSICLTSGGSCSGCNSEVEDQLSTLNPTVYNTNKDTEVSRISQRVNLEGNPVGSLDSLKNGRHPIPSCEYQSQLQLNSSPRASEKDCQPVLGGESTSSCPTCNTVECSSNTSPTLQNSRNFRQNEQPREKAHLSPSLNEQPGSNILHQEGILTTEPIKETVNHSCSDQQHKSLTFHSEQTLEIQDVTGANLKEKGFTSAAHINNKGSSPKTRKGKQETDKKLIDWDILRKEAQRNNRRPRTKDAMDSMDYETMRHADVKEISEAIKERGMNNMLAERIKDFLNRLVSDHGSIDLEWLRDAPPDKAKDYLLSIRGLGLKSVECVRLLTLHHLAFPVDTNVGRIAVRLGWVPLQPLPESLQLHLLELYPVLETIQKYLWPRLCKLDQRTLYELHYQMITFGKVFCTKSKPNCNACPMRAECRHFASAFASARLALPWPEEKNLVPSRVPAPSDRNPAIDTPLEPLLEWDKQLFEVDRSTKANCEPIIEEPTTPEQDTAELSEIDIEDSFGEDPNEIPTIRLDFQEFTQNLQSYMQDNNVAVHDDDMSKALVALTAEAASLPPQKLKNVSRLRTEHQVYELPDSHPLIKEMDKRETDDPSPYLLSIWTPGETANSTQPPESQCQAEGSSKMCSEETCFSCNSRREADSNIVRGTLLIPCRTAMRGSFPLNGTYFQVNEMFADHESSMNPIDVPREWIWNLPRRTVYFGTSVSSIFKGLSTEGIQYCFWRGFVCVRGFDQRYRAPRPLLARLHHPASRLVKKSKEEKK</sequence>
<dbReference type="SMART" id="SM00525">
    <property type="entry name" value="FES"/>
    <property type="match status" value="1"/>
</dbReference>
<feature type="region of interest" description="Disordered" evidence="10">
    <location>
        <begin position="1279"/>
        <end position="1350"/>
    </location>
</feature>
<evidence type="ECO:0000256" key="10">
    <source>
        <dbReference type="SAM" id="MobiDB-lite"/>
    </source>
</evidence>
<feature type="region of interest" description="Disordered" evidence="10">
    <location>
        <begin position="1794"/>
        <end position="1829"/>
    </location>
</feature>
<feature type="compositionally biased region" description="Polar residues" evidence="10">
    <location>
        <begin position="594"/>
        <end position="610"/>
    </location>
</feature>
<evidence type="ECO:0000259" key="11">
    <source>
        <dbReference type="SMART" id="SM00478"/>
    </source>
</evidence>
<dbReference type="Gramene" id="Kaladp0011s0614.2.v1.1">
    <property type="protein sequence ID" value="Kaladp0011s0614.2.v1.1"/>
    <property type="gene ID" value="Kaladp0011s0614.v1.1"/>
</dbReference>
<dbReference type="EnsemblPlants" id="Kaladp0011s0614.1.v1.1">
    <property type="protein sequence ID" value="Kaladp0011s0614.1.v1.1"/>
    <property type="gene ID" value="Kaladp0011s0614.v1.1"/>
</dbReference>
<feature type="region of interest" description="Disordered" evidence="10">
    <location>
        <begin position="594"/>
        <end position="615"/>
    </location>
</feature>
<comment type="cofactor">
    <cofactor evidence="1">
        <name>[4Fe-4S] cluster</name>
        <dbReference type="ChEBI" id="CHEBI:49883"/>
    </cofactor>
</comment>
<dbReference type="Gene3D" id="1.10.1670.10">
    <property type="entry name" value="Helix-hairpin-Helix base-excision DNA repair enzymes (C-terminal)"/>
    <property type="match status" value="1"/>
</dbReference>
<evidence type="ECO:0000313" key="13">
    <source>
        <dbReference type="Proteomes" id="UP000594263"/>
    </source>
</evidence>
<evidence type="ECO:0000313" key="12">
    <source>
        <dbReference type="EnsemblPlants" id="Kaladp0011s0614.1.v1.1"/>
    </source>
</evidence>
<dbReference type="GO" id="GO:0019104">
    <property type="term" value="F:DNA N-glycosylase activity"/>
    <property type="evidence" value="ECO:0007669"/>
    <property type="project" value="InterPro"/>
</dbReference>
<evidence type="ECO:0000256" key="1">
    <source>
        <dbReference type="ARBA" id="ARBA00001966"/>
    </source>
</evidence>
<dbReference type="PANTHER" id="PTHR46213">
    <property type="entry name" value="TRANSCRIPTIONAL ACTIVATOR DEMETER"/>
    <property type="match status" value="1"/>
</dbReference>
<feature type="compositionally biased region" description="Polar residues" evidence="10">
    <location>
        <begin position="319"/>
        <end position="339"/>
    </location>
</feature>
<keyword evidence="8" id="KW-0238">DNA-binding</keyword>